<gene>
    <name evidence="5" type="ORF">SAMN05444583_11329</name>
</gene>
<dbReference type="SUPFAM" id="SSF116734">
    <property type="entry name" value="DNA methylase specificity domain"/>
    <property type="match status" value="2"/>
</dbReference>
<keyword evidence="2" id="KW-0680">Restriction system</keyword>
<keyword evidence="3" id="KW-0238">DNA-binding</keyword>
<dbReference type="InterPro" id="IPR000055">
    <property type="entry name" value="Restrct_endonuc_typeI_TRD"/>
</dbReference>
<evidence type="ECO:0000256" key="3">
    <source>
        <dbReference type="ARBA" id="ARBA00023125"/>
    </source>
</evidence>
<feature type="domain" description="Type I restriction modification DNA specificity" evidence="4">
    <location>
        <begin position="4"/>
        <end position="176"/>
    </location>
</feature>
<dbReference type="Pfam" id="PF01420">
    <property type="entry name" value="Methylase_S"/>
    <property type="match status" value="1"/>
</dbReference>
<dbReference type="Proteomes" id="UP000198677">
    <property type="component" value="Unassembled WGS sequence"/>
</dbReference>
<dbReference type="EMBL" id="FOAW01000013">
    <property type="protein sequence ID" value="SEL70162.1"/>
    <property type="molecule type" value="Genomic_DNA"/>
</dbReference>
<organism evidence="5 6">
    <name type="scientific">Rhodococcus maanshanensis</name>
    <dbReference type="NCBI Taxonomy" id="183556"/>
    <lineage>
        <taxon>Bacteria</taxon>
        <taxon>Bacillati</taxon>
        <taxon>Actinomycetota</taxon>
        <taxon>Actinomycetes</taxon>
        <taxon>Mycobacteriales</taxon>
        <taxon>Nocardiaceae</taxon>
        <taxon>Rhodococcus</taxon>
    </lineage>
</organism>
<evidence type="ECO:0000259" key="4">
    <source>
        <dbReference type="Pfam" id="PF01420"/>
    </source>
</evidence>
<dbReference type="GO" id="GO:0009307">
    <property type="term" value="P:DNA restriction-modification system"/>
    <property type="evidence" value="ECO:0007669"/>
    <property type="project" value="UniProtKB-KW"/>
</dbReference>
<dbReference type="Gene3D" id="3.90.220.20">
    <property type="entry name" value="DNA methylase specificity domains"/>
    <property type="match status" value="2"/>
</dbReference>
<proteinExistence type="inferred from homology"/>
<comment type="similarity">
    <text evidence="1">Belongs to the type-I restriction system S methylase family.</text>
</comment>
<name>A0A1H7SBZ0_9NOCA</name>
<evidence type="ECO:0000256" key="2">
    <source>
        <dbReference type="ARBA" id="ARBA00022747"/>
    </source>
</evidence>
<dbReference type="PANTHER" id="PTHR30408:SF12">
    <property type="entry name" value="TYPE I RESTRICTION ENZYME MJAVIII SPECIFICITY SUBUNIT"/>
    <property type="match status" value="1"/>
</dbReference>
<dbReference type="GO" id="GO:0003677">
    <property type="term" value="F:DNA binding"/>
    <property type="evidence" value="ECO:0007669"/>
    <property type="project" value="UniProtKB-KW"/>
</dbReference>
<dbReference type="InterPro" id="IPR052021">
    <property type="entry name" value="Type-I_RS_S_subunit"/>
</dbReference>
<dbReference type="InterPro" id="IPR044946">
    <property type="entry name" value="Restrct_endonuc_typeI_TRD_sf"/>
</dbReference>
<evidence type="ECO:0000313" key="6">
    <source>
        <dbReference type="Proteomes" id="UP000198677"/>
    </source>
</evidence>
<dbReference type="PANTHER" id="PTHR30408">
    <property type="entry name" value="TYPE-1 RESTRICTION ENZYME ECOKI SPECIFICITY PROTEIN"/>
    <property type="match status" value="1"/>
</dbReference>
<dbReference type="AlphaFoldDB" id="A0A1H7SBZ0"/>
<evidence type="ECO:0000313" key="5">
    <source>
        <dbReference type="EMBL" id="SEL70162.1"/>
    </source>
</evidence>
<sequence length="393" mass="43454">MSVQSVKLSEIAEVKLGRQRSPKDHDGPNMRKYLRAANVGWIGLLLNDVKQMNFTDAELAQFRLEHGDILLNEASGSPREVGKPAIWQGELDNCAFQNTLLRVRPSDQVDSRYLLHFFRREAESGAFVRGSRGTGINHIGRAALAQWPIPLPPIEEQRRIAAILDHADALRAKRREALARLDELTQSIFIDMFGDPRGAGRRPLGEVAKIQIGPFGSLLHKEDYIAGGIPLVNPMHIVDGAVRADVEFSVDRQKYEELATYHLRPGDVVMGRRGEMGRCAVVDANAGDLLCGTGSLVIRPIQEVSAPGYLGFALSSSSVKRGLEDASLGATMPNLNRAIVESFEVVVPHYGAQILFEDRVRNLRAQKVQHRTALDELDALFVSLQSRAFRGEL</sequence>
<reference evidence="6" key="1">
    <citation type="submission" date="2016-10" db="EMBL/GenBank/DDBJ databases">
        <authorList>
            <person name="Varghese N."/>
            <person name="Submissions S."/>
        </authorList>
    </citation>
    <scope>NUCLEOTIDE SEQUENCE [LARGE SCALE GENOMIC DNA]</scope>
    <source>
        <strain evidence="6">DSM 44675</strain>
    </source>
</reference>
<dbReference type="CDD" id="cd17253">
    <property type="entry name" value="RMtype1_S_Eco933I-TRD2-CR2_like"/>
    <property type="match status" value="1"/>
</dbReference>
<accession>A0A1H7SBZ0</accession>
<keyword evidence="6" id="KW-1185">Reference proteome</keyword>
<protein>
    <submittedName>
        <fullName evidence="5">Type I restriction enzyme, S subunit</fullName>
    </submittedName>
</protein>
<dbReference type="OrthoDB" id="3197085at2"/>
<evidence type="ECO:0000256" key="1">
    <source>
        <dbReference type="ARBA" id="ARBA00010923"/>
    </source>
</evidence>